<dbReference type="InterPro" id="IPR001623">
    <property type="entry name" value="DnaJ_domain"/>
</dbReference>
<dbReference type="GO" id="GO:0005737">
    <property type="term" value="C:cytoplasm"/>
    <property type="evidence" value="ECO:0007669"/>
    <property type="project" value="UniProtKB-SubCell"/>
</dbReference>
<feature type="binding site" evidence="11">
    <location>
        <position position="168"/>
    </location>
    <ligand>
        <name>Zn(2+)</name>
        <dbReference type="ChEBI" id="CHEBI:29105"/>
        <label>2</label>
    </ligand>
</feature>
<feature type="binding site" evidence="11">
    <location>
        <position position="148"/>
    </location>
    <ligand>
        <name>Zn(2+)</name>
        <dbReference type="ChEBI" id="CHEBI:29105"/>
        <label>1</label>
    </ligand>
</feature>
<organism evidence="15 16">
    <name type="scientific">Enhygromyxa salina</name>
    <dbReference type="NCBI Taxonomy" id="215803"/>
    <lineage>
        <taxon>Bacteria</taxon>
        <taxon>Pseudomonadati</taxon>
        <taxon>Myxococcota</taxon>
        <taxon>Polyangia</taxon>
        <taxon>Nannocystales</taxon>
        <taxon>Nannocystaceae</taxon>
        <taxon>Enhygromyxa</taxon>
    </lineage>
</organism>
<dbReference type="FunFam" id="2.60.260.20:FF:000005">
    <property type="entry name" value="Chaperone protein dnaJ 1, mitochondrial"/>
    <property type="match status" value="1"/>
</dbReference>
<dbReference type="OrthoDB" id="9779889at2"/>
<dbReference type="PANTHER" id="PTHR43096">
    <property type="entry name" value="DNAJ HOMOLOG 1, MITOCHONDRIAL-RELATED"/>
    <property type="match status" value="1"/>
</dbReference>
<gene>
    <name evidence="15" type="primary">dnaJ_1</name>
    <name evidence="11" type="synonym">dnaJ</name>
    <name evidence="15" type="ORF">ENSA7_06950</name>
</gene>
<dbReference type="InterPro" id="IPR036869">
    <property type="entry name" value="J_dom_sf"/>
</dbReference>
<comment type="domain">
    <text evidence="11">The J domain is necessary and sufficient to stimulate DnaK ATPase activity. Zinc center 1 plays an important role in the autonomous, DnaK-independent chaperone activity of DnaJ. Zinc center 2 is essential for interaction with DnaK and for DnaJ activity.</text>
</comment>
<dbReference type="Pfam" id="PF01556">
    <property type="entry name" value="DnaJ_C"/>
    <property type="match status" value="1"/>
</dbReference>
<evidence type="ECO:0000256" key="6">
    <source>
        <dbReference type="ARBA" id="ARBA00023016"/>
    </source>
</evidence>
<dbReference type="Gene3D" id="1.10.287.110">
    <property type="entry name" value="DnaJ domain"/>
    <property type="match status" value="1"/>
</dbReference>
<comment type="similarity">
    <text evidence="9 11">Belongs to the DnaJ family.</text>
</comment>
<proteinExistence type="inferred from homology"/>
<feature type="binding site" evidence="11">
    <location>
        <position position="201"/>
    </location>
    <ligand>
        <name>Zn(2+)</name>
        <dbReference type="ChEBI" id="CHEBI:29105"/>
        <label>1</label>
    </ligand>
</feature>
<dbReference type="GO" id="GO:0005524">
    <property type="term" value="F:ATP binding"/>
    <property type="evidence" value="ECO:0007669"/>
    <property type="project" value="InterPro"/>
</dbReference>
<dbReference type="PROSITE" id="PS51188">
    <property type="entry name" value="ZF_CR"/>
    <property type="match status" value="1"/>
</dbReference>
<dbReference type="Pfam" id="PF00684">
    <property type="entry name" value="DnaJ_CXXCXGXG"/>
    <property type="match status" value="1"/>
</dbReference>
<dbReference type="InterPro" id="IPR008971">
    <property type="entry name" value="HSP40/DnaJ_pept-bd"/>
</dbReference>
<dbReference type="FunFam" id="2.10.230.10:FF:000002">
    <property type="entry name" value="Molecular chaperone DnaJ"/>
    <property type="match status" value="1"/>
</dbReference>
<dbReference type="PROSITE" id="PS50076">
    <property type="entry name" value="DNAJ_2"/>
    <property type="match status" value="1"/>
</dbReference>
<dbReference type="InterPro" id="IPR002939">
    <property type="entry name" value="DnaJ_C"/>
</dbReference>
<dbReference type="InterPro" id="IPR012724">
    <property type="entry name" value="DnaJ"/>
</dbReference>
<keyword evidence="6 11" id="KW-0346">Stress response</keyword>
<dbReference type="SMART" id="SM00271">
    <property type="entry name" value="DnaJ"/>
    <property type="match status" value="1"/>
</dbReference>
<dbReference type="PRINTS" id="PR00625">
    <property type="entry name" value="JDOMAIN"/>
</dbReference>
<dbReference type="AlphaFoldDB" id="A0A2S9YX25"/>
<comment type="subunit">
    <text evidence="11">Homodimer.</text>
</comment>
<reference evidence="15 16" key="1">
    <citation type="submission" date="2018-03" db="EMBL/GenBank/DDBJ databases">
        <title>Draft Genome Sequences of the Obligatory Marine Myxobacteria Enhygromyxa salina SWB007.</title>
        <authorList>
            <person name="Poehlein A."/>
            <person name="Moghaddam J.A."/>
            <person name="Harms H."/>
            <person name="Alanjari M."/>
            <person name="Koenig G.M."/>
            <person name="Daniel R."/>
            <person name="Schaeberle T.F."/>
        </authorList>
    </citation>
    <scope>NUCLEOTIDE SEQUENCE [LARGE SCALE GENOMIC DNA]</scope>
    <source>
        <strain evidence="15 16">SWB007</strain>
    </source>
</reference>
<evidence type="ECO:0000256" key="8">
    <source>
        <dbReference type="ARBA" id="ARBA00053423"/>
    </source>
</evidence>
<comment type="function">
    <text evidence="8 11">Participates actively in the response to hyperosmotic and heat shock by preventing the aggregation of stress-denatured proteins and by disaggregating proteins, also in an autonomous, DnaK-independent fashion. Unfolded proteins bind initially to DnaJ; upon interaction with the DnaJ-bound protein, DnaK hydrolyzes its bound ATP, resulting in the formation of a stable complex. GrpE releases ADP from DnaK; ATP binding to DnaK triggers the release of the substrate protein, thus completing the reaction cycle. Several rounds of ATP-dependent interactions between DnaJ, DnaK and GrpE are required for fully efficient folding. Also involved, together with DnaK and GrpE, in the DNA replication of plasmids through activation of initiation proteins.</text>
</comment>
<feature type="binding site" evidence="11">
    <location>
        <position position="187"/>
    </location>
    <ligand>
        <name>Zn(2+)</name>
        <dbReference type="ChEBI" id="CHEBI:29105"/>
        <label>2</label>
    </ligand>
</feature>
<comment type="cofactor">
    <cofactor evidence="11">
        <name>Zn(2+)</name>
        <dbReference type="ChEBI" id="CHEBI:29105"/>
    </cofactor>
    <text evidence="11">Binds 2 Zn(2+) ions per monomer.</text>
</comment>
<dbReference type="SUPFAM" id="SSF49493">
    <property type="entry name" value="HSP40/DnaJ peptide-binding domain"/>
    <property type="match status" value="2"/>
</dbReference>
<dbReference type="GO" id="GO:0006260">
    <property type="term" value="P:DNA replication"/>
    <property type="evidence" value="ECO:0007669"/>
    <property type="project" value="UniProtKB-KW"/>
</dbReference>
<dbReference type="NCBIfam" id="TIGR02349">
    <property type="entry name" value="DnaJ_bact"/>
    <property type="match status" value="1"/>
</dbReference>
<dbReference type="Proteomes" id="UP000238823">
    <property type="component" value="Unassembled WGS sequence"/>
</dbReference>
<feature type="repeat" description="CXXCXGXG motif" evidence="11">
    <location>
        <begin position="187"/>
        <end position="194"/>
    </location>
</feature>
<dbReference type="SUPFAM" id="SSF57938">
    <property type="entry name" value="DnaJ/Hsp40 cysteine-rich domain"/>
    <property type="match status" value="1"/>
</dbReference>
<protein>
    <recommendedName>
        <fullName evidence="10 11">Chaperone protein DnaJ</fullName>
    </recommendedName>
</protein>
<dbReference type="InterPro" id="IPR001305">
    <property type="entry name" value="HSP_DnaJ_Cys-rich_dom"/>
</dbReference>
<dbReference type="FunFam" id="1.10.287.110:FF:000034">
    <property type="entry name" value="Chaperone protein DnaJ"/>
    <property type="match status" value="1"/>
</dbReference>
<sequence length="369" mass="39884">MSAKRDYYEVLGVSRDAGATEVKKAYRKKAMEFHPDRNPDDPAAEDRFKECAEAFEVLSDDQKRQLYDQFGHEGPRGAGFQGFSGTDEIFAHFGDLFGDLFGNLAGGGGRRRAGPQRGADLKMAMEIPFMEAVEGSEHEITVPKRVECDSCDGTGAEPGTSPIACPDCNGRGQVIHAQGFFRVQTTCPRCRGRGQVIQTPCHSCSGSGAVQKESKLTVRIPAGVDDGQTLRVPGGGQPGVMGGPPGNLYVVLRVQPDPRFEREEYDIFSEVEISMFQAVLGTKVTIPTLTGEAELEIDPGTQPETIITRRGEGIPVLGSRGKGDQHVRVKVTVPKKLTSEQDEKLRALAKEMGLDVAAKKKGLLGSLFS</sequence>
<dbReference type="CDD" id="cd10747">
    <property type="entry name" value="DnaJ_C"/>
    <property type="match status" value="1"/>
</dbReference>
<keyword evidence="7 11" id="KW-0143">Chaperone</keyword>
<feature type="domain" description="CR-type" evidence="14">
    <location>
        <begin position="135"/>
        <end position="213"/>
    </location>
</feature>
<dbReference type="SUPFAM" id="SSF46565">
    <property type="entry name" value="Chaperone J-domain"/>
    <property type="match status" value="1"/>
</dbReference>
<evidence type="ECO:0000313" key="15">
    <source>
        <dbReference type="EMBL" id="PRQ09634.1"/>
    </source>
</evidence>
<dbReference type="NCBIfam" id="NF008035">
    <property type="entry name" value="PRK10767.1"/>
    <property type="match status" value="1"/>
</dbReference>
<evidence type="ECO:0000256" key="11">
    <source>
        <dbReference type="HAMAP-Rule" id="MF_01152"/>
    </source>
</evidence>
<dbReference type="GO" id="GO:0042026">
    <property type="term" value="P:protein refolding"/>
    <property type="evidence" value="ECO:0007669"/>
    <property type="project" value="TreeGrafter"/>
</dbReference>
<feature type="repeat" description="CXXCXGXG motif" evidence="11">
    <location>
        <begin position="165"/>
        <end position="172"/>
    </location>
</feature>
<feature type="domain" description="J" evidence="13">
    <location>
        <begin position="6"/>
        <end position="71"/>
    </location>
</feature>
<evidence type="ECO:0000256" key="5">
    <source>
        <dbReference type="ARBA" id="ARBA00022833"/>
    </source>
</evidence>
<keyword evidence="5 11" id="KW-0862">Zinc</keyword>
<dbReference type="HAMAP" id="MF_01152">
    <property type="entry name" value="DnaJ"/>
    <property type="match status" value="1"/>
</dbReference>
<feature type="binding site" evidence="11">
    <location>
        <position position="204"/>
    </location>
    <ligand>
        <name>Zn(2+)</name>
        <dbReference type="ChEBI" id="CHEBI:29105"/>
        <label>1</label>
    </ligand>
</feature>
<keyword evidence="3 11" id="KW-0677">Repeat</keyword>
<evidence type="ECO:0000259" key="13">
    <source>
        <dbReference type="PROSITE" id="PS50076"/>
    </source>
</evidence>
<dbReference type="CDD" id="cd06257">
    <property type="entry name" value="DnaJ"/>
    <property type="match status" value="1"/>
</dbReference>
<evidence type="ECO:0000259" key="14">
    <source>
        <dbReference type="PROSITE" id="PS51188"/>
    </source>
</evidence>
<evidence type="ECO:0000256" key="4">
    <source>
        <dbReference type="ARBA" id="ARBA00022771"/>
    </source>
</evidence>
<evidence type="ECO:0000256" key="12">
    <source>
        <dbReference type="PROSITE-ProRule" id="PRU00546"/>
    </source>
</evidence>
<dbReference type="Gene3D" id="2.10.230.10">
    <property type="entry name" value="Heat shock protein DnaJ, cysteine-rich domain"/>
    <property type="match status" value="1"/>
</dbReference>
<feature type="binding site" evidence="11">
    <location>
        <position position="151"/>
    </location>
    <ligand>
        <name>Zn(2+)</name>
        <dbReference type="ChEBI" id="CHEBI:29105"/>
        <label>1</label>
    </ligand>
</feature>
<keyword evidence="1 11" id="KW-0235">DNA replication</keyword>
<evidence type="ECO:0000256" key="7">
    <source>
        <dbReference type="ARBA" id="ARBA00023186"/>
    </source>
</evidence>
<keyword evidence="2 11" id="KW-0479">Metal-binding</keyword>
<dbReference type="InterPro" id="IPR036410">
    <property type="entry name" value="HSP_DnaJ_Cys-rich_dom_sf"/>
</dbReference>
<feature type="zinc finger region" description="CR-type" evidence="12">
    <location>
        <begin position="135"/>
        <end position="213"/>
    </location>
</feature>
<accession>A0A2S9YX25</accession>
<dbReference type="EMBL" id="PVNL01000015">
    <property type="protein sequence ID" value="PRQ09634.1"/>
    <property type="molecule type" value="Genomic_DNA"/>
</dbReference>
<comment type="subcellular location">
    <subcellularLocation>
        <location evidence="11">Cytoplasm</location>
    </subcellularLocation>
</comment>
<evidence type="ECO:0000256" key="1">
    <source>
        <dbReference type="ARBA" id="ARBA00022705"/>
    </source>
</evidence>
<dbReference type="Gene3D" id="2.60.260.20">
    <property type="entry name" value="Urease metallochaperone UreE, N-terminal domain"/>
    <property type="match status" value="2"/>
</dbReference>
<dbReference type="CDD" id="cd10719">
    <property type="entry name" value="DnaJ_zf"/>
    <property type="match status" value="1"/>
</dbReference>
<evidence type="ECO:0000256" key="10">
    <source>
        <dbReference type="ARBA" id="ARBA00067609"/>
    </source>
</evidence>
<feature type="binding site" evidence="11">
    <location>
        <position position="165"/>
    </location>
    <ligand>
        <name>Zn(2+)</name>
        <dbReference type="ChEBI" id="CHEBI:29105"/>
        <label>2</label>
    </ligand>
</feature>
<keyword evidence="4 11" id="KW-0863">Zinc-finger</keyword>
<keyword evidence="11" id="KW-0963">Cytoplasm</keyword>
<dbReference type="Pfam" id="PF00226">
    <property type="entry name" value="DnaJ"/>
    <property type="match status" value="1"/>
</dbReference>
<evidence type="ECO:0000256" key="9">
    <source>
        <dbReference type="ARBA" id="ARBA00061004"/>
    </source>
</evidence>
<dbReference type="GO" id="GO:0009408">
    <property type="term" value="P:response to heat"/>
    <property type="evidence" value="ECO:0007669"/>
    <property type="project" value="InterPro"/>
</dbReference>
<feature type="repeat" description="CXXCXGXG motif" evidence="11">
    <location>
        <begin position="148"/>
        <end position="155"/>
    </location>
</feature>
<dbReference type="GO" id="GO:0008270">
    <property type="term" value="F:zinc ion binding"/>
    <property type="evidence" value="ECO:0007669"/>
    <property type="project" value="UniProtKB-UniRule"/>
</dbReference>
<evidence type="ECO:0000256" key="3">
    <source>
        <dbReference type="ARBA" id="ARBA00022737"/>
    </source>
</evidence>
<dbReference type="PANTHER" id="PTHR43096:SF10">
    <property type="entry name" value="CHAPERONE PROTEIN DNAJ A6, CHLOROPLASTIC"/>
    <property type="match status" value="1"/>
</dbReference>
<dbReference type="GO" id="GO:0051082">
    <property type="term" value="F:unfolded protein binding"/>
    <property type="evidence" value="ECO:0007669"/>
    <property type="project" value="UniProtKB-UniRule"/>
</dbReference>
<name>A0A2S9YX25_9BACT</name>
<feature type="repeat" description="CXXCXGXG motif" evidence="11">
    <location>
        <begin position="201"/>
        <end position="208"/>
    </location>
</feature>
<comment type="caution">
    <text evidence="15">The sequence shown here is derived from an EMBL/GenBank/DDBJ whole genome shotgun (WGS) entry which is preliminary data.</text>
</comment>
<dbReference type="RefSeq" id="WP_106087770.1">
    <property type="nucleotide sequence ID" value="NZ_PVNL01000015.1"/>
</dbReference>
<feature type="binding site" evidence="11">
    <location>
        <position position="190"/>
    </location>
    <ligand>
        <name>Zn(2+)</name>
        <dbReference type="ChEBI" id="CHEBI:29105"/>
        <label>2</label>
    </ligand>
</feature>
<evidence type="ECO:0000313" key="16">
    <source>
        <dbReference type="Proteomes" id="UP000238823"/>
    </source>
</evidence>
<evidence type="ECO:0000256" key="2">
    <source>
        <dbReference type="ARBA" id="ARBA00022723"/>
    </source>
</evidence>
<dbReference type="GO" id="GO:0031072">
    <property type="term" value="F:heat shock protein binding"/>
    <property type="evidence" value="ECO:0007669"/>
    <property type="project" value="InterPro"/>
</dbReference>